<dbReference type="Proteomes" id="UP000289952">
    <property type="component" value="Chromosome"/>
</dbReference>
<feature type="transmembrane region" description="Helical" evidence="1">
    <location>
        <begin position="224"/>
        <end position="241"/>
    </location>
</feature>
<dbReference type="Gene3D" id="1.10.1760.20">
    <property type="match status" value="1"/>
</dbReference>
<dbReference type="AlphaFoldDB" id="A0A449ADX8"/>
<keyword evidence="3" id="KW-1185">Reference proteome</keyword>
<keyword evidence="1" id="KW-0812">Transmembrane</keyword>
<accession>A0A449ADX8</accession>
<feature type="transmembrane region" description="Helical" evidence="1">
    <location>
        <begin position="377"/>
        <end position="400"/>
    </location>
</feature>
<keyword evidence="1" id="KW-0472">Membrane</keyword>
<dbReference type="EMBL" id="LR214972">
    <property type="protein sequence ID" value="VEU63188.1"/>
    <property type="molecule type" value="Genomic_DNA"/>
</dbReference>
<feature type="transmembrane region" description="Helical" evidence="1">
    <location>
        <begin position="288"/>
        <end position="314"/>
    </location>
</feature>
<dbReference type="OrthoDB" id="397703at2"/>
<proteinExistence type="predicted"/>
<organism evidence="2 3">
    <name type="scientific">Mycoplasmopsis bovirhinis</name>
    <dbReference type="NCBI Taxonomy" id="29553"/>
    <lineage>
        <taxon>Bacteria</taxon>
        <taxon>Bacillati</taxon>
        <taxon>Mycoplasmatota</taxon>
        <taxon>Mycoplasmoidales</taxon>
        <taxon>Metamycoplasmataceae</taxon>
        <taxon>Mycoplasmopsis</taxon>
    </lineage>
</organism>
<feature type="transmembrane region" description="Helical" evidence="1">
    <location>
        <begin position="248"/>
        <end position="268"/>
    </location>
</feature>
<feature type="transmembrane region" description="Helical" evidence="1">
    <location>
        <begin position="17"/>
        <end position="37"/>
    </location>
</feature>
<evidence type="ECO:0000256" key="1">
    <source>
        <dbReference type="SAM" id="Phobius"/>
    </source>
</evidence>
<sequence>MEIYIRNTNYNFKKTTILHGFLKVLCLILLVLIILILNKTYIPFNIHLSINKLNQHIIFWGLLIPLYIAVLTIRIYYFWIEWQMWHQIKDKIKYEQNGIFNFTLLKLSLFVPLLDIYRFFFLFSLFKEGEFYICNWKEGSKRNNLKFSVYDIALGAILMSLFFIVTALKNFTPLKVISLSTEYIFYIIFTIFFGKYKGAFFSFLADFFSLLLSGQIALYHEAYAIVPIVVSFSIGFILDMFKKNKKHVFIFMEIFMLLSFGLLVYTFLVNVNDPKGLRISSTFGISRLSVGVFATLLTLTLGMFGLFNLSVYLYFKSKTPGKQQSYLYLSLTIFLVIFTIVLARWIWGPIAFIQYANRYLGRSYNLQDRYVIVMTPIVLRSVIALPIYILVLNIIIPVLFKLKKTIVRSDYKITY</sequence>
<evidence type="ECO:0008006" key="4">
    <source>
        <dbReference type="Google" id="ProtNLM"/>
    </source>
</evidence>
<name>A0A449ADX8_9BACT</name>
<feature type="transmembrane region" description="Helical" evidence="1">
    <location>
        <begin position="57"/>
        <end position="79"/>
    </location>
</feature>
<reference evidence="2 3" key="1">
    <citation type="submission" date="2019-01" db="EMBL/GenBank/DDBJ databases">
        <authorList>
            <consortium name="Pathogen Informatics"/>
        </authorList>
    </citation>
    <scope>NUCLEOTIDE SEQUENCE [LARGE SCALE GENOMIC DNA]</scope>
    <source>
        <strain evidence="2 3">NCTC10118</strain>
    </source>
</reference>
<protein>
    <recommendedName>
        <fullName evidence="4">ECF transporter S component</fullName>
    </recommendedName>
</protein>
<gene>
    <name evidence="2" type="ORF">NCTC10118_00340</name>
</gene>
<evidence type="ECO:0000313" key="2">
    <source>
        <dbReference type="EMBL" id="VEU63188.1"/>
    </source>
</evidence>
<feature type="transmembrane region" description="Helical" evidence="1">
    <location>
        <begin position="326"/>
        <end position="347"/>
    </location>
</feature>
<keyword evidence="1" id="KW-1133">Transmembrane helix</keyword>
<feature type="transmembrane region" description="Helical" evidence="1">
    <location>
        <begin position="99"/>
        <end position="126"/>
    </location>
</feature>
<feature type="transmembrane region" description="Helical" evidence="1">
    <location>
        <begin position="147"/>
        <end position="168"/>
    </location>
</feature>
<evidence type="ECO:0000313" key="3">
    <source>
        <dbReference type="Proteomes" id="UP000289952"/>
    </source>
</evidence>